<evidence type="ECO:0000256" key="1">
    <source>
        <dbReference type="SAM" id="MobiDB-lite"/>
    </source>
</evidence>
<keyword evidence="3" id="KW-1185">Reference proteome</keyword>
<name>A0A4Y7TD89_COPMI</name>
<dbReference type="Proteomes" id="UP000298030">
    <property type="component" value="Unassembled WGS sequence"/>
</dbReference>
<gene>
    <name evidence="2" type="ORF">FA13DRAFT_1843217</name>
</gene>
<dbReference type="EMBL" id="QPFP01000017">
    <property type="protein sequence ID" value="TEB31971.1"/>
    <property type="molecule type" value="Genomic_DNA"/>
</dbReference>
<protein>
    <submittedName>
        <fullName evidence="2">Uncharacterized protein</fullName>
    </submittedName>
</protein>
<accession>A0A4Y7TD89</accession>
<dbReference type="AlphaFoldDB" id="A0A4Y7TD89"/>
<feature type="region of interest" description="Disordered" evidence="1">
    <location>
        <begin position="282"/>
        <end position="301"/>
    </location>
</feature>
<proteinExistence type="predicted"/>
<evidence type="ECO:0000313" key="2">
    <source>
        <dbReference type="EMBL" id="TEB31971.1"/>
    </source>
</evidence>
<evidence type="ECO:0000313" key="3">
    <source>
        <dbReference type="Proteomes" id="UP000298030"/>
    </source>
</evidence>
<organism evidence="2 3">
    <name type="scientific">Coprinellus micaceus</name>
    <name type="common">Glistening ink-cap mushroom</name>
    <name type="synonym">Coprinus micaceus</name>
    <dbReference type="NCBI Taxonomy" id="71717"/>
    <lineage>
        <taxon>Eukaryota</taxon>
        <taxon>Fungi</taxon>
        <taxon>Dikarya</taxon>
        <taxon>Basidiomycota</taxon>
        <taxon>Agaricomycotina</taxon>
        <taxon>Agaricomycetes</taxon>
        <taxon>Agaricomycetidae</taxon>
        <taxon>Agaricales</taxon>
        <taxon>Agaricineae</taxon>
        <taxon>Psathyrellaceae</taxon>
        <taxon>Coprinellus</taxon>
    </lineage>
</organism>
<reference evidence="2 3" key="1">
    <citation type="journal article" date="2019" name="Nat. Ecol. Evol.">
        <title>Megaphylogeny resolves global patterns of mushroom evolution.</title>
        <authorList>
            <person name="Varga T."/>
            <person name="Krizsan K."/>
            <person name="Foldi C."/>
            <person name="Dima B."/>
            <person name="Sanchez-Garcia M."/>
            <person name="Sanchez-Ramirez S."/>
            <person name="Szollosi G.J."/>
            <person name="Szarkandi J.G."/>
            <person name="Papp V."/>
            <person name="Albert L."/>
            <person name="Andreopoulos W."/>
            <person name="Angelini C."/>
            <person name="Antonin V."/>
            <person name="Barry K.W."/>
            <person name="Bougher N.L."/>
            <person name="Buchanan P."/>
            <person name="Buyck B."/>
            <person name="Bense V."/>
            <person name="Catcheside P."/>
            <person name="Chovatia M."/>
            <person name="Cooper J."/>
            <person name="Damon W."/>
            <person name="Desjardin D."/>
            <person name="Finy P."/>
            <person name="Geml J."/>
            <person name="Haridas S."/>
            <person name="Hughes K."/>
            <person name="Justo A."/>
            <person name="Karasinski D."/>
            <person name="Kautmanova I."/>
            <person name="Kiss B."/>
            <person name="Kocsube S."/>
            <person name="Kotiranta H."/>
            <person name="LaButti K.M."/>
            <person name="Lechner B.E."/>
            <person name="Liimatainen K."/>
            <person name="Lipzen A."/>
            <person name="Lukacs Z."/>
            <person name="Mihaltcheva S."/>
            <person name="Morgado L.N."/>
            <person name="Niskanen T."/>
            <person name="Noordeloos M.E."/>
            <person name="Ohm R.A."/>
            <person name="Ortiz-Santana B."/>
            <person name="Ovrebo C."/>
            <person name="Racz N."/>
            <person name="Riley R."/>
            <person name="Savchenko A."/>
            <person name="Shiryaev A."/>
            <person name="Soop K."/>
            <person name="Spirin V."/>
            <person name="Szebenyi C."/>
            <person name="Tomsovsky M."/>
            <person name="Tulloss R.E."/>
            <person name="Uehling J."/>
            <person name="Grigoriev I.V."/>
            <person name="Vagvolgyi C."/>
            <person name="Papp T."/>
            <person name="Martin F.M."/>
            <person name="Miettinen O."/>
            <person name="Hibbett D.S."/>
            <person name="Nagy L.G."/>
        </authorList>
    </citation>
    <scope>NUCLEOTIDE SEQUENCE [LARGE SCALE GENOMIC DNA]</scope>
    <source>
        <strain evidence="2 3">FP101781</strain>
    </source>
</reference>
<comment type="caution">
    <text evidence="2">The sequence shown here is derived from an EMBL/GenBank/DDBJ whole genome shotgun (WGS) entry which is preliminary data.</text>
</comment>
<sequence>MGVSRANTNVARVIEGHLTTTRPSGRSKGIPCFALGDSIAETNPQLKSVLPNILGSLRRQTPRPWIGFSTSDSRHANSQTKNKLAHEIRLEVWRVRAAELYRSQFWCTYLTAATNDSDESRVVMAARRLCGCARCGARQAQSQRIADEANANLGYPLFREAHTAYVTTRVSRATTLDCVRESEIEVRTAVFARGHDRGSHMPIDPDALGAGIGSDLTSALYPVIYLHFLGISGEKCTDPHLSDDRARPFKLSVVLCAASPNVLAPKARGDVTLRLSFVATPGQPKQHLPDKGTPTPSVASVPSRHEAKHQIASAEPNATAQSGITPFAKRSSRLPHSEVPLFCGSGAEALVRCAMFEKTAWDGGDRFWLRGSKRTPFSLRSSTTHAGYPTGIQWFLQNRFNLCANALQRNKARPKMERKLAASGGVCGLLDSDDMILTACRDDAGRYLDSNRLVLCHRPPSGQSR</sequence>